<dbReference type="SUPFAM" id="SSF89796">
    <property type="entry name" value="CoA-transferase family III (CaiB/BaiF)"/>
    <property type="match status" value="1"/>
</dbReference>
<dbReference type="Proteomes" id="UP001176468">
    <property type="component" value="Unassembled WGS sequence"/>
</dbReference>
<dbReference type="Gene3D" id="3.40.50.10540">
    <property type="entry name" value="Crotonobetainyl-coa:carnitine coa-transferase, domain 1"/>
    <property type="match status" value="1"/>
</dbReference>
<protein>
    <submittedName>
        <fullName evidence="1">CaiB/BaiF CoA-transferase family protein</fullName>
    </submittedName>
</protein>
<dbReference type="RefSeq" id="WP_304561578.1">
    <property type="nucleotide sequence ID" value="NZ_JAUQSZ010000008.1"/>
</dbReference>
<reference evidence="1" key="1">
    <citation type="submission" date="2023-07" db="EMBL/GenBank/DDBJ databases">
        <authorList>
            <person name="Kim M.K."/>
        </authorList>
    </citation>
    <scope>NUCLEOTIDE SEQUENCE</scope>
    <source>
        <strain evidence="1">CA1-15</strain>
    </source>
</reference>
<dbReference type="InterPro" id="IPR003673">
    <property type="entry name" value="CoA-Trfase_fam_III"/>
</dbReference>
<proteinExistence type="predicted"/>
<dbReference type="InterPro" id="IPR050509">
    <property type="entry name" value="CoA-transferase_III"/>
</dbReference>
<evidence type="ECO:0000313" key="1">
    <source>
        <dbReference type="EMBL" id="MDO7843122.1"/>
    </source>
</evidence>
<name>A0ABT9A0Y7_9SPHN</name>
<dbReference type="Pfam" id="PF02515">
    <property type="entry name" value="CoA_transf_3"/>
    <property type="match status" value="1"/>
</dbReference>
<comment type="caution">
    <text evidence="1">The sequence shown here is derived from an EMBL/GenBank/DDBJ whole genome shotgun (WGS) entry which is preliminary data.</text>
</comment>
<dbReference type="PANTHER" id="PTHR48228:SF5">
    <property type="entry name" value="ALPHA-METHYLACYL-COA RACEMASE"/>
    <property type="match status" value="1"/>
</dbReference>
<dbReference type="InterPro" id="IPR044855">
    <property type="entry name" value="CoA-Trfase_III_dom3_sf"/>
</dbReference>
<dbReference type="EMBL" id="JAUQSZ010000008">
    <property type="protein sequence ID" value="MDO7843122.1"/>
    <property type="molecule type" value="Genomic_DNA"/>
</dbReference>
<dbReference type="PANTHER" id="PTHR48228">
    <property type="entry name" value="SUCCINYL-COA--D-CITRAMALATE COA-TRANSFERASE"/>
    <property type="match status" value="1"/>
</dbReference>
<gene>
    <name evidence="1" type="ORF">Q5H94_12380</name>
</gene>
<sequence length="366" mass="39660">MTGPLKGLRVVEIAGIGPGPFACMMLADHGAEVIRIDRADHRSVAWRGENIQDVLNRSRRRMTADLKTPEGLAIVRKLVATADVLIEGFRPGVMERLGLGPDDLIAINPKLVYGRMTGWGQTGPYAQAAGHDVNYVALSGLLHAIGRKDEPPVPPLNLVGDFGGGAMMLVFGVLAAVIHARQGGDGQVVDCSMSEGSALLGGLFHANQAQGVWQDERGSNLVDGGAHFYDVYETADGKYVSIAAIEPQFYALLRNKLGIADDPDFDDQMEESHWPALKPKVAAIFKQKTRDAWCAVLEHSDACFAPVLSLAEARTHPHNVARQVFVEVNGVPQPAPAPRYSKTLTDAPWFATEDSTDDILREIRDR</sequence>
<accession>A0ABT9A0Y7</accession>
<dbReference type="InterPro" id="IPR023606">
    <property type="entry name" value="CoA-Trfase_III_dom_1_sf"/>
</dbReference>
<dbReference type="Gene3D" id="3.30.1540.10">
    <property type="entry name" value="formyl-coa transferase, domain 3"/>
    <property type="match status" value="1"/>
</dbReference>
<keyword evidence="2" id="KW-1185">Reference proteome</keyword>
<evidence type="ECO:0000313" key="2">
    <source>
        <dbReference type="Proteomes" id="UP001176468"/>
    </source>
</evidence>
<organism evidence="1 2">
    <name type="scientific">Sphingomonas immobilis</name>
    <dbReference type="NCBI Taxonomy" id="3063997"/>
    <lineage>
        <taxon>Bacteria</taxon>
        <taxon>Pseudomonadati</taxon>
        <taxon>Pseudomonadota</taxon>
        <taxon>Alphaproteobacteria</taxon>
        <taxon>Sphingomonadales</taxon>
        <taxon>Sphingomonadaceae</taxon>
        <taxon>Sphingomonas</taxon>
    </lineage>
</organism>